<keyword evidence="14" id="KW-1185">Reference proteome</keyword>
<evidence type="ECO:0000256" key="1">
    <source>
        <dbReference type="ARBA" id="ARBA00004123"/>
    </source>
</evidence>
<proteinExistence type="inferred from homology"/>
<dbReference type="GO" id="GO:0010311">
    <property type="term" value="P:lateral root formation"/>
    <property type="evidence" value="ECO:0007669"/>
    <property type="project" value="EnsemblPlants"/>
</dbReference>
<evidence type="ECO:0000256" key="9">
    <source>
        <dbReference type="RuleBase" id="RU000682"/>
    </source>
</evidence>
<accession>A0A087FXB1</accession>
<dbReference type="SMART" id="SM00389">
    <property type="entry name" value="HOX"/>
    <property type="match status" value="1"/>
</dbReference>
<protein>
    <recommendedName>
        <fullName evidence="12">Homeobox domain-containing protein</fullName>
    </recommendedName>
</protein>
<evidence type="ECO:0000256" key="10">
    <source>
        <dbReference type="SAM" id="Coils"/>
    </source>
</evidence>
<dbReference type="GO" id="GO:0045892">
    <property type="term" value="P:negative regulation of DNA-templated transcription"/>
    <property type="evidence" value="ECO:0007669"/>
    <property type="project" value="EnsemblPlants"/>
</dbReference>
<keyword evidence="5 8" id="KW-0371">Homeobox</keyword>
<evidence type="ECO:0000259" key="12">
    <source>
        <dbReference type="PROSITE" id="PS50071"/>
    </source>
</evidence>
<dbReference type="GO" id="GO:0042803">
    <property type="term" value="F:protein homodimerization activity"/>
    <property type="evidence" value="ECO:0007669"/>
    <property type="project" value="EnsemblPlants"/>
</dbReference>
<dbReference type="GO" id="GO:0043565">
    <property type="term" value="F:sequence-specific DNA binding"/>
    <property type="evidence" value="ECO:0007669"/>
    <property type="project" value="EnsemblPlants"/>
</dbReference>
<dbReference type="InterPro" id="IPR017970">
    <property type="entry name" value="Homeobox_CS"/>
</dbReference>
<dbReference type="PRINTS" id="PR00031">
    <property type="entry name" value="HTHREPRESSR"/>
</dbReference>
<dbReference type="FunFam" id="1.10.10.60:FF:000577">
    <property type="entry name" value="Homeobox-leucine zipper protein 18"/>
    <property type="match status" value="1"/>
</dbReference>
<sequence length="276" mass="31048">MMLEKDDLGLSLSLNFPKNQIDLKSTVTPSSSSFDLLKRSSWNESFNSSVPNSETRTVFRGIDVNRPPSTTEYGDEDAGVSSPNSTVSSSTGKRSEREEDTDPQGSRGIISDEEDGDNSRKKLRLSKDQSAILEETFKDHSTLNPKQKQALAKQLGLRARQVEVWFQNRRARTKLKQTEVDCELLRRCCENLTEENRRLQKEVTELRALKLSPQFYMHMSPPTTLTMCPSCEHVTVPVPPTQTQAATSANHRSLPVNAWPRISHGGLTFEALRPRS</sequence>
<evidence type="ECO:0000256" key="5">
    <source>
        <dbReference type="ARBA" id="ARBA00023155"/>
    </source>
</evidence>
<keyword evidence="3" id="KW-0805">Transcription regulation</keyword>
<feature type="compositionally biased region" description="Low complexity" evidence="11">
    <location>
        <begin position="80"/>
        <end position="91"/>
    </location>
</feature>
<keyword evidence="7 8" id="KW-0539">Nucleus</keyword>
<feature type="domain" description="Homeobox" evidence="12">
    <location>
        <begin position="116"/>
        <end position="176"/>
    </location>
</feature>
<dbReference type="CDD" id="cd00086">
    <property type="entry name" value="homeodomain"/>
    <property type="match status" value="1"/>
</dbReference>
<evidence type="ECO:0000313" key="14">
    <source>
        <dbReference type="Proteomes" id="UP000029120"/>
    </source>
</evidence>
<evidence type="ECO:0000256" key="2">
    <source>
        <dbReference type="ARBA" id="ARBA00006074"/>
    </source>
</evidence>
<dbReference type="SUPFAM" id="SSF46689">
    <property type="entry name" value="Homeodomain-like"/>
    <property type="match status" value="1"/>
</dbReference>
<dbReference type="GO" id="GO:0009641">
    <property type="term" value="P:shade avoidance"/>
    <property type="evidence" value="ECO:0007669"/>
    <property type="project" value="EnsemblPlants"/>
</dbReference>
<feature type="coiled-coil region" evidence="10">
    <location>
        <begin position="175"/>
        <end position="209"/>
    </location>
</feature>
<dbReference type="InterPro" id="IPR000047">
    <property type="entry name" value="HTH_motif"/>
</dbReference>
<dbReference type="Pfam" id="PF02183">
    <property type="entry name" value="HALZ"/>
    <property type="match status" value="1"/>
</dbReference>
<feature type="DNA-binding region" description="Homeobox" evidence="8">
    <location>
        <begin position="118"/>
        <end position="177"/>
    </location>
</feature>
<dbReference type="Gramene" id="KFK22263">
    <property type="protein sequence ID" value="KFK22263"/>
    <property type="gene ID" value="AALP_AAs66747U001700"/>
</dbReference>
<evidence type="ECO:0000256" key="8">
    <source>
        <dbReference type="PROSITE-ProRule" id="PRU00108"/>
    </source>
</evidence>
<dbReference type="GO" id="GO:0010017">
    <property type="term" value="P:red or far-red light signaling pathway"/>
    <property type="evidence" value="ECO:0007669"/>
    <property type="project" value="EnsemblPlants"/>
</dbReference>
<dbReference type="InterPro" id="IPR001356">
    <property type="entry name" value="HD"/>
</dbReference>
<feature type="region of interest" description="Disordered" evidence="11">
    <location>
        <begin position="58"/>
        <end position="122"/>
    </location>
</feature>
<dbReference type="PROSITE" id="PS00027">
    <property type="entry name" value="HOMEOBOX_1"/>
    <property type="match status" value="1"/>
</dbReference>
<evidence type="ECO:0000256" key="4">
    <source>
        <dbReference type="ARBA" id="ARBA00023125"/>
    </source>
</evidence>
<dbReference type="InterPro" id="IPR009057">
    <property type="entry name" value="Homeodomain-like_sf"/>
</dbReference>
<reference evidence="14" key="1">
    <citation type="journal article" date="2015" name="Nat. Plants">
        <title>Genome expansion of Arabis alpina linked with retrotransposition and reduced symmetric DNA methylation.</title>
        <authorList>
            <person name="Willing E.M."/>
            <person name="Rawat V."/>
            <person name="Mandakova T."/>
            <person name="Maumus F."/>
            <person name="James G.V."/>
            <person name="Nordstroem K.J."/>
            <person name="Becker C."/>
            <person name="Warthmann N."/>
            <person name="Chica C."/>
            <person name="Szarzynska B."/>
            <person name="Zytnicki M."/>
            <person name="Albani M.C."/>
            <person name="Kiefer C."/>
            <person name="Bergonzi S."/>
            <person name="Castaings L."/>
            <person name="Mateos J.L."/>
            <person name="Berns M.C."/>
            <person name="Bujdoso N."/>
            <person name="Piofczyk T."/>
            <person name="de Lorenzo L."/>
            <person name="Barrero-Sicilia C."/>
            <person name="Mateos I."/>
            <person name="Piednoel M."/>
            <person name="Hagmann J."/>
            <person name="Chen-Min-Tao R."/>
            <person name="Iglesias-Fernandez R."/>
            <person name="Schuster S.C."/>
            <person name="Alonso-Blanco C."/>
            <person name="Roudier F."/>
            <person name="Carbonero P."/>
            <person name="Paz-Ares J."/>
            <person name="Davis S.J."/>
            <person name="Pecinka A."/>
            <person name="Quesneville H."/>
            <person name="Colot V."/>
            <person name="Lysak M.A."/>
            <person name="Weigel D."/>
            <person name="Coupland G."/>
            <person name="Schneeberger K."/>
        </authorList>
    </citation>
    <scope>NUCLEOTIDE SEQUENCE [LARGE SCALE GENOMIC DNA]</scope>
    <source>
        <strain evidence="14">cv. Pajares</strain>
    </source>
</reference>
<keyword evidence="6" id="KW-0804">Transcription</keyword>
<dbReference type="Gene3D" id="1.10.10.60">
    <property type="entry name" value="Homeodomain-like"/>
    <property type="match status" value="1"/>
</dbReference>
<dbReference type="GO" id="GO:0010218">
    <property type="term" value="P:response to far red light"/>
    <property type="evidence" value="ECO:0007669"/>
    <property type="project" value="EnsemblPlants"/>
</dbReference>
<keyword evidence="4 8" id="KW-0238">DNA-binding</keyword>
<dbReference type="InterPro" id="IPR006712">
    <property type="entry name" value="HD-ZIP_N"/>
</dbReference>
<keyword evidence="10" id="KW-0175">Coiled coil</keyword>
<dbReference type="eggNOG" id="KOG0483">
    <property type="taxonomic scope" value="Eukaryota"/>
</dbReference>
<dbReference type="OrthoDB" id="6159439at2759"/>
<dbReference type="Proteomes" id="UP000029120">
    <property type="component" value="Unassembled WGS sequence"/>
</dbReference>
<dbReference type="InterPro" id="IPR003106">
    <property type="entry name" value="Leu_zip_homeo"/>
</dbReference>
<dbReference type="AlphaFoldDB" id="A0A087FXB1"/>
<dbReference type="GO" id="GO:0009733">
    <property type="term" value="P:response to auxin"/>
    <property type="evidence" value="ECO:0007669"/>
    <property type="project" value="EnsemblPlants"/>
</dbReference>
<dbReference type="GO" id="GO:0010016">
    <property type="term" value="P:shoot system morphogenesis"/>
    <property type="evidence" value="ECO:0007669"/>
    <property type="project" value="EnsemblPlants"/>
</dbReference>
<dbReference type="GO" id="GO:0000981">
    <property type="term" value="F:DNA-binding transcription factor activity, RNA polymerase II-specific"/>
    <property type="evidence" value="ECO:0007669"/>
    <property type="project" value="InterPro"/>
</dbReference>
<dbReference type="SMART" id="SM00340">
    <property type="entry name" value="HALZ"/>
    <property type="match status" value="1"/>
</dbReference>
<dbReference type="GO" id="GO:0009826">
    <property type="term" value="P:unidimensional cell growth"/>
    <property type="evidence" value="ECO:0007669"/>
    <property type="project" value="EnsemblPlants"/>
</dbReference>
<dbReference type="Pfam" id="PF04618">
    <property type="entry name" value="HD-ZIP_N"/>
    <property type="match status" value="1"/>
</dbReference>
<name>A0A087FXB1_ARAAL</name>
<dbReference type="PANTHER" id="PTHR45714">
    <property type="entry name" value="HOMEOBOX-LEUCINE ZIPPER PROTEIN HAT14"/>
    <property type="match status" value="1"/>
</dbReference>
<evidence type="ECO:0000256" key="11">
    <source>
        <dbReference type="SAM" id="MobiDB-lite"/>
    </source>
</evidence>
<dbReference type="GO" id="GO:0005634">
    <property type="term" value="C:nucleus"/>
    <property type="evidence" value="ECO:0007669"/>
    <property type="project" value="UniProtKB-SubCell"/>
</dbReference>
<dbReference type="Pfam" id="PF00046">
    <property type="entry name" value="Homeodomain"/>
    <property type="match status" value="1"/>
</dbReference>
<comment type="subcellular location">
    <subcellularLocation>
        <location evidence="1 8 9">Nucleus</location>
    </subcellularLocation>
</comment>
<dbReference type="OMA" id="FYMHMSP"/>
<dbReference type="EMBL" id="KL990937">
    <property type="protein sequence ID" value="KFK22263.1"/>
    <property type="molecule type" value="Genomic_DNA"/>
</dbReference>
<dbReference type="InterPro" id="IPR050762">
    <property type="entry name" value="HD-ZIP_Homeobox_LZ_Class_II"/>
</dbReference>
<evidence type="ECO:0000256" key="7">
    <source>
        <dbReference type="ARBA" id="ARBA00023242"/>
    </source>
</evidence>
<evidence type="ECO:0000256" key="6">
    <source>
        <dbReference type="ARBA" id="ARBA00023163"/>
    </source>
</evidence>
<dbReference type="GO" id="GO:0009735">
    <property type="term" value="P:response to cytokinin"/>
    <property type="evidence" value="ECO:0007669"/>
    <property type="project" value="EnsemblPlants"/>
</dbReference>
<dbReference type="GO" id="GO:0080191">
    <property type="term" value="P:secondary thickening"/>
    <property type="evidence" value="ECO:0007669"/>
    <property type="project" value="EnsemblPlants"/>
</dbReference>
<comment type="similarity">
    <text evidence="2">Belongs to the HD-ZIP homeobox family. Class II subfamily.</text>
</comment>
<gene>
    <name evidence="13" type="ORF">AALP_AAs66747U001700</name>
</gene>
<organism evidence="13 14">
    <name type="scientific">Arabis alpina</name>
    <name type="common">Alpine rock-cress</name>
    <dbReference type="NCBI Taxonomy" id="50452"/>
    <lineage>
        <taxon>Eukaryota</taxon>
        <taxon>Viridiplantae</taxon>
        <taxon>Streptophyta</taxon>
        <taxon>Embryophyta</taxon>
        <taxon>Tracheophyta</taxon>
        <taxon>Spermatophyta</taxon>
        <taxon>Magnoliopsida</taxon>
        <taxon>eudicotyledons</taxon>
        <taxon>Gunneridae</taxon>
        <taxon>Pentapetalae</taxon>
        <taxon>rosids</taxon>
        <taxon>malvids</taxon>
        <taxon>Brassicales</taxon>
        <taxon>Brassicaceae</taxon>
        <taxon>Arabideae</taxon>
        <taxon>Arabis</taxon>
    </lineage>
</organism>
<dbReference type="PANTHER" id="PTHR45714:SF88">
    <property type="entry name" value="HOMEOBOX-LEUCINE ZIPPER PROTEIN HAT4"/>
    <property type="match status" value="1"/>
</dbReference>
<dbReference type="PROSITE" id="PS50071">
    <property type="entry name" value="HOMEOBOX_2"/>
    <property type="match status" value="1"/>
</dbReference>
<evidence type="ECO:0000256" key="3">
    <source>
        <dbReference type="ARBA" id="ARBA00023015"/>
    </source>
</evidence>
<evidence type="ECO:0000313" key="13">
    <source>
        <dbReference type="EMBL" id="KFK22263.1"/>
    </source>
</evidence>